<gene>
    <name evidence="8" type="ORF">QNI14_13785</name>
</gene>
<name>A0ABT6ZHR3_9MICO</name>
<keyword evidence="2" id="KW-1003">Cell membrane</keyword>
<organism evidence="8 9">
    <name type="scientific">Microbacterium dauci</name>
    <dbReference type="NCBI Taxonomy" id="3048008"/>
    <lineage>
        <taxon>Bacteria</taxon>
        <taxon>Bacillati</taxon>
        <taxon>Actinomycetota</taxon>
        <taxon>Actinomycetes</taxon>
        <taxon>Micrococcales</taxon>
        <taxon>Microbacteriaceae</taxon>
        <taxon>Microbacterium</taxon>
    </lineage>
</organism>
<sequence>MSQPNLISGALRSATNRSRLLLAAKASGAAVAAWLLAPLVPFSAAEYSYYAPLGVVVTMYPTLADSARSGLQTLIGLAAGIGLGLGAVAVDLAGVPAVVPLALVVAIGILLGGLRQLGPGREWITMAAMFVLLIGGRSDAETFSVSYLVTMAFGVLVGVIVNVAIAPPLYLGRAEERLSSLRDELAEQLGQMADATAGGTIDDESLAAAMERLSGTLAVVTEDVREADLSRRGNPRGRRHHADDNARNATRLRALERTVFFTRDLADVLMRLPPDAPALAGASRDRLADAIRACGAMVATDAARLAESGEITRASQAVEAYLESLGADATPVESVAEQATAAVCLRRIIDASRPFT</sequence>
<accession>A0ABT6ZHR3</accession>
<evidence type="ECO:0000256" key="4">
    <source>
        <dbReference type="ARBA" id="ARBA00022989"/>
    </source>
</evidence>
<proteinExistence type="predicted"/>
<feature type="transmembrane region" description="Helical" evidence="7">
    <location>
        <begin position="146"/>
        <end position="172"/>
    </location>
</feature>
<evidence type="ECO:0000313" key="9">
    <source>
        <dbReference type="Proteomes" id="UP001321481"/>
    </source>
</evidence>
<protein>
    <submittedName>
        <fullName evidence="8">FUSC family protein</fullName>
    </submittedName>
</protein>
<keyword evidence="4 7" id="KW-1133">Transmembrane helix</keyword>
<keyword evidence="3 7" id="KW-0812">Transmembrane</keyword>
<evidence type="ECO:0000313" key="8">
    <source>
        <dbReference type="EMBL" id="MDJ1115516.1"/>
    </source>
</evidence>
<feature type="region of interest" description="Disordered" evidence="6">
    <location>
        <begin position="228"/>
        <end position="248"/>
    </location>
</feature>
<feature type="transmembrane region" description="Helical" evidence="7">
    <location>
        <begin position="71"/>
        <end position="89"/>
    </location>
</feature>
<evidence type="ECO:0000256" key="2">
    <source>
        <dbReference type="ARBA" id="ARBA00022475"/>
    </source>
</evidence>
<evidence type="ECO:0000256" key="6">
    <source>
        <dbReference type="SAM" id="MobiDB-lite"/>
    </source>
</evidence>
<feature type="transmembrane region" description="Helical" evidence="7">
    <location>
        <begin position="95"/>
        <end position="114"/>
    </location>
</feature>
<dbReference type="PANTHER" id="PTHR30509:SF9">
    <property type="entry name" value="MULTIDRUG RESISTANCE PROTEIN MDTO"/>
    <property type="match status" value="1"/>
</dbReference>
<keyword evidence="9" id="KW-1185">Reference proteome</keyword>
<comment type="caution">
    <text evidence="8">The sequence shown here is derived from an EMBL/GenBank/DDBJ whole genome shotgun (WGS) entry which is preliminary data.</text>
</comment>
<dbReference type="Proteomes" id="UP001321481">
    <property type="component" value="Unassembled WGS sequence"/>
</dbReference>
<evidence type="ECO:0000256" key="3">
    <source>
        <dbReference type="ARBA" id="ARBA00022692"/>
    </source>
</evidence>
<dbReference type="EMBL" id="JASJND010000008">
    <property type="protein sequence ID" value="MDJ1115516.1"/>
    <property type="molecule type" value="Genomic_DNA"/>
</dbReference>
<feature type="transmembrane region" description="Helical" evidence="7">
    <location>
        <begin position="123"/>
        <end position="140"/>
    </location>
</feature>
<dbReference type="PANTHER" id="PTHR30509">
    <property type="entry name" value="P-HYDROXYBENZOIC ACID EFFLUX PUMP SUBUNIT-RELATED"/>
    <property type="match status" value="1"/>
</dbReference>
<comment type="subcellular location">
    <subcellularLocation>
        <location evidence="1">Cell membrane</location>
        <topology evidence="1">Multi-pass membrane protein</topology>
    </subcellularLocation>
</comment>
<dbReference type="RefSeq" id="WP_283717203.1">
    <property type="nucleotide sequence ID" value="NZ_JASJND010000008.1"/>
</dbReference>
<evidence type="ECO:0000256" key="7">
    <source>
        <dbReference type="SAM" id="Phobius"/>
    </source>
</evidence>
<evidence type="ECO:0000256" key="1">
    <source>
        <dbReference type="ARBA" id="ARBA00004651"/>
    </source>
</evidence>
<reference evidence="8 9" key="1">
    <citation type="submission" date="2023-05" db="EMBL/GenBank/DDBJ databases">
        <title>Microbacterium dauci sp.nov., Isolated from Carrot Rhizosphere Soil.</title>
        <authorList>
            <person name="Xiao Z."/>
            <person name="Zheng J."/>
        </authorList>
    </citation>
    <scope>NUCLEOTIDE SEQUENCE [LARGE SCALE GENOMIC DNA]</scope>
    <source>
        <strain evidence="8 9">LX3-4</strain>
    </source>
</reference>
<evidence type="ECO:0000256" key="5">
    <source>
        <dbReference type="ARBA" id="ARBA00023136"/>
    </source>
</evidence>
<keyword evidence="5 7" id="KW-0472">Membrane</keyword>
<feature type="transmembrane region" description="Helical" evidence="7">
    <location>
        <begin position="20"/>
        <end position="41"/>
    </location>
</feature>